<feature type="binding site" evidence="9">
    <location>
        <position position="116"/>
    </location>
    <ligand>
        <name>anthranilate</name>
        <dbReference type="ChEBI" id="CHEBI:16567"/>
        <label>1</label>
    </ligand>
</feature>
<dbReference type="Gene3D" id="1.20.970.10">
    <property type="entry name" value="Transferase, Pyrimidine Nucleoside Phosphorylase, Chain C"/>
    <property type="match status" value="1"/>
</dbReference>
<dbReference type="HAMAP" id="MF_00211">
    <property type="entry name" value="TrpD"/>
    <property type="match status" value="1"/>
</dbReference>
<feature type="binding site" evidence="9">
    <location>
        <position position="230"/>
    </location>
    <ligand>
        <name>Mg(2+)</name>
        <dbReference type="ChEBI" id="CHEBI:18420"/>
        <label>2</label>
    </ligand>
</feature>
<reference evidence="12" key="1">
    <citation type="submission" date="2024-05" db="EMBL/GenBank/DDBJ databases">
        <title>Planctomycetes of the genus Singulisphaera possess chitinolytic capabilities.</title>
        <authorList>
            <person name="Ivanova A."/>
        </authorList>
    </citation>
    <scope>NUCLEOTIDE SEQUENCE</scope>
    <source>
        <strain evidence="12">Ch08T</strain>
    </source>
</reference>
<keyword evidence="3 9" id="KW-0328">Glycosyltransferase</keyword>
<feature type="binding site" evidence="9">
    <location>
        <begin position="113"/>
        <end position="121"/>
    </location>
    <ligand>
        <name>5-phospho-alpha-D-ribose 1-diphosphate</name>
        <dbReference type="ChEBI" id="CHEBI:58017"/>
    </ligand>
</feature>
<feature type="binding site" evidence="9">
    <location>
        <position position="85"/>
    </location>
    <ligand>
        <name>5-phospho-alpha-D-ribose 1-diphosphate</name>
        <dbReference type="ChEBI" id="CHEBI:58017"/>
    </ligand>
</feature>
<feature type="binding site" evidence="9">
    <location>
        <position position="85"/>
    </location>
    <ligand>
        <name>anthranilate</name>
        <dbReference type="ChEBI" id="CHEBI:16567"/>
        <label>1</label>
    </ligand>
</feature>
<dbReference type="GO" id="GO:0000287">
    <property type="term" value="F:magnesium ion binding"/>
    <property type="evidence" value="ECO:0007669"/>
    <property type="project" value="UniProtKB-UniRule"/>
</dbReference>
<keyword evidence="9" id="KW-0479">Metal-binding</keyword>
<dbReference type="InterPro" id="IPR000312">
    <property type="entry name" value="Glycosyl_Trfase_fam3"/>
</dbReference>
<evidence type="ECO:0000256" key="6">
    <source>
        <dbReference type="ARBA" id="ARBA00023141"/>
    </source>
</evidence>
<evidence type="ECO:0000259" key="10">
    <source>
        <dbReference type="Pfam" id="PF00591"/>
    </source>
</evidence>
<comment type="similarity">
    <text evidence="9">Belongs to the anthranilate phosphoribosyltransferase family.</text>
</comment>
<evidence type="ECO:0000256" key="8">
    <source>
        <dbReference type="ARBA" id="ARBA00061188"/>
    </source>
</evidence>
<feature type="binding site" evidence="9">
    <location>
        <position position="125"/>
    </location>
    <ligand>
        <name>5-phospho-alpha-D-ribose 1-diphosphate</name>
        <dbReference type="ChEBI" id="CHEBI:58017"/>
    </ligand>
</feature>
<organism evidence="12">
    <name type="scientific">Singulisphaera sp. Ch08</name>
    <dbReference type="NCBI Taxonomy" id="3120278"/>
    <lineage>
        <taxon>Bacteria</taxon>
        <taxon>Pseudomonadati</taxon>
        <taxon>Planctomycetota</taxon>
        <taxon>Planctomycetia</taxon>
        <taxon>Isosphaerales</taxon>
        <taxon>Isosphaeraceae</taxon>
        <taxon>Singulisphaera</taxon>
    </lineage>
</organism>
<feature type="binding site" evidence="9">
    <location>
        <begin position="88"/>
        <end position="89"/>
    </location>
    <ligand>
        <name>5-phospho-alpha-D-ribose 1-diphosphate</name>
        <dbReference type="ChEBI" id="CHEBI:58017"/>
    </ligand>
</feature>
<dbReference type="Pfam" id="PF02885">
    <property type="entry name" value="Glycos_trans_3N"/>
    <property type="match status" value="1"/>
</dbReference>
<feature type="binding site" evidence="9">
    <location>
        <position position="93"/>
    </location>
    <ligand>
        <name>5-phospho-alpha-D-ribose 1-diphosphate</name>
        <dbReference type="ChEBI" id="CHEBI:58017"/>
    </ligand>
</feature>
<keyword evidence="4 9" id="KW-0808">Transferase</keyword>
<proteinExistence type="inferred from homology"/>
<dbReference type="PANTHER" id="PTHR43285:SF2">
    <property type="entry name" value="ANTHRANILATE PHOSPHORIBOSYLTRANSFERASE"/>
    <property type="match status" value="1"/>
</dbReference>
<feature type="binding site" evidence="9">
    <location>
        <position position="171"/>
    </location>
    <ligand>
        <name>anthranilate</name>
        <dbReference type="ChEBI" id="CHEBI:16567"/>
        <label>2</label>
    </ligand>
</feature>
<dbReference type="EMBL" id="CP155447">
    <property type="protein sequence ID" value="XBH06927.1"/>
    <property type="molecule type" value="Genomic_DNA"/>
</dbReference>
<dbReference type="PANTHER" id="PTHR43285">
    <property type="entry name" value="ANTHRANILATE PHOSPHORIBOSYLTRANSFERASE"/>
    <property type="match status" value="1"/>
</dbReference>
<sequence length="343" mass="35458">MTSGLSEALKGLGLGRDLSSQETSAAVAEIMSGEASDALVSAFLTALRVKGESADELTGAVQAVRDRMADWDPTGLPGPLLDTCGTGGDGANTVNISTATAIVVAACGVPIAKHGNRSASGNSGSAEVLAELGVIVEADPTVVRRCLAEVGITFLFAPRHHPALRFAAPVRRQLPFRTLFNLVGPLVNPSRPEFQLVGVPGEPQAELIATALCRLGCRRAAVVNGSDGLDEVTLGGMTRVHWVESGVVTLKNWQPEDFGLTPTRAGDLRVSGPPESAKLISRFLAGEQGPVRESVLANSAAALLVAGVVDTLRDGVERASGIIDSGAAGELLDRWKTVSRSAS</sequence>
<dbReference type="GO" id="GO:0005829">
    <property type="term" value="C:cytosol"/>
    <property type="evidence" value="ECO:0007669"/>
    <property type="project" value="TreeGrafter"/>
</dbReference>
<dbReference type="InterPro" id="IPR036320">
    <property type="entry name" value="Glycosyl_Trfase_fam3_N_dom_sf"/>
</dbReference>
<dbReference type="SUPFAM" id="SSF47648">
    <property type="entry name" value="Nucleoside phosphorylase/phosphoribosyltransferase N-terminal domain"/>
    <property type="match status" value="1"/>
</dbReference>
<comment type="cofactor">
    <cofactor evidence="9">
        <name>Mg(2+)</name>
        <dbReference type="ChEBI" id="CHEBI:18420"/>
    </cofactor>
    <text evidence="9">Binds 2 magnesium ions per monomer.</text>
</comment>
<dbReference type="GO" id="GO:0000162">
    <property type="term" value="P:L-tryptophan biosynthetic process"/>
    <property type="evidence" value="ECO:0007669"/>
    <property type="project" value="UniProtKB-UniRule"/>
</dbReference>
<evidence type="ECO:0000256" key="1">
    <source>
        <dbReference type="ARBA" id="ARBA00004907"/>
    </source>
</evidence>
<keyword evidence="2 9" id="KW-0028">Amino-acid biosynthesis</keyword>
<feature type="domain" description="Glycosyl transferase family 3" evidence="10">
    <location>
        <begin position="79"/>
        <end position="328"/>
    </location>
</feature>
<dbReference type="SUPFAM" id="SSF52418">
    <property type="entry name" value="Nucleoside phosphorylase/phosphoribosyltransferase catalytic domain"/>
    <property type="match status" value="1"/>
</dbReference>
<evidence type="ECO:0000313" key="12">
    <source>
        <dbReference type="EMBL" id="XBH06927.1"/>
    </source>
</evidence>
<dbReference type="GO" id="GO:0004048">
    <property type="term" value="F:anthranilate phosphoribosyltransferase activity"/>
    <property type="evidence" value="ECO:0007669"/>
    <property type="project" value="UniProtKB-UniRule"/>
</dbReference>
<keyword evidence="9" id="KW-0460">Magnesium</keyword>
<evidence type="ECO:0000256" key="7">
    <source>
        <dbReference type="ARBA" id="ARBA00052328"/>
    </source>
</evidence>
<keyword evidence="5 9" id="KW-0822">Tryptophan biosynthesis</keyword>
<dbReference type="InterPro" id="IPR005940">
    <property type="entry name" value="Anthranilate_Pribosyl_Tfrase"/>
</dbReference>
<gene>
    <name evidence="9 12" type="primary">trpD</name>
    <name evidence="12" type="ORF">V5E97_13060</name>
</gene>
<dbReference type="Pfam" id="PF00591">
    <property type="entry name" value="Glycos_transf_3"/>
    <property type="match status" value="1"/>
</dbReference>
<name>A0AAU7CP79_9BACT</name>
<dbReference type="Gene3D" id="3.40.1030.10">
    <property type="entry name" value="Nucleoside phosphorylase/phosphoribosyltransferase catalytic domain"/>
    <property type="match status" value="1"/>
</dbReference>
<comment type="caution">
    <text evidence="9">Lacks conserved residue(s) required for the propagation of feature annotation.</text>
</comment>
<feature type="binding site" evidence="9">
    <location>
        <position position="97"/>
    </location>
    <ligand>
        <name>Mg(2+)</name>
        <dbReference type="ChEBI" id="CHEBI:18420"/>
        <label>1</label>
    </ligand>
</feature>
<comment type="catalytic activity">
    <reaction evidence="7 9">
        <text>N-(5-phospho-beta-D-ribosyl)anthranilate + diphosphate = 5-phospho-alpha-D-ribose 1-diphosphate + anthranilate</text>
        <dbReference type="Rhea" id="RHEA:11768"/>
        <dbReference type="ChEBI" id="CHEBI:16567"/>
        <dbReference type="ChEBI" id="CHEBI:18277"/>
        <dbReference type="ChEBI" id="CHEBI:33019"/>
        <dbReference type="ChEBI" id="CHEBI:58017"/>
        <dbReference type="EC" id="2.4.2.18"/>
    </reaction>
</comment>
<dbReference type="AlphaFoldDB" id="A0AAU7CP79"/>
<evidence type="ECO:0000256" key="4">
    <source>
        <dbReference type="ARBA" id="ARBA00022679"/>
    </source>
</evidence>
<dbReference type="InterPro" id="IPR017459">
    <property type="entry name" value="Glycosyl_Trfase_fam3_N_dom"/>
</dbReference>
<feature type="domain" description="Glycosyl transferase family 3 N-terminal" evidence="11">
    <location>
        <begin position="7"/>
        <end position="67"/>
    </location>
</feature>
<protein>
    <recommendedName>
        <fullName evidence="9">Anthranilate phosphoribosyltransferase</fullName>
        <ecNumber evidence="9">2.4.2.18</ecNumber>
    </recommendedName>
</protein>
<evidence type="ECO:0000256" key="3">
    <source>
        <dbReference type="ARBA" id="ARBA00022676"/>
    </source>
</evidence>
<comment type="pathway">
    <text evidence="1 9">Amino-acid biosynthesis; L-tryptophan biosynthesis; L-tryptophan from chorismate: step 2/5.</text>
</comment>
<feature type="binding site" evidence="9">
    <location>
        <position position="231"/>
    </location>
    <ligand>
        <name>Mg(2+)</name>
        <dbReference type="ChEBI" id="CHEBI:18420"/>
        <label>2</label>
    </ligand>
</feature>
<dbReference type="NCBIfam" id="TIGR01245">
    <property type="entry name" value="trpD"/>
    <property type="match status" value="1"/>
</dbReference>
<comment type="similarity">
    <text evidence="8">In the C-terminal section; belongs to the anthranilate phosphoribosyltransferase family.</text>
</comment>
<comment type="subunit">
    <text evidence="9">Homodimer.</text>
</comment>
<accession>A0AAU7CP79</accession>
<evidence type="ECO:0000256" key="9">
    <source>
        <dbReference type="HAMAP-Rule" id="MF_00211"/>
    </source>
</evidence>
<evidence type="ECO:0000259" key="11">
    <source>
        <dbReference type="Pfam" id="PF02885"/>
    </source>
</evidence>
<feature type="binding site" evidence="9">
    <location>
        <position position="231"/>
    </location>
    <ligand>
        <name>Mg(2+)</name>
        <dbReference type="ChEBI" id="CHEBI:18420"/>
        <label>1</label>
    </ligand>
</feature>
<feature type="binding site" evidence="9">
    <location>
        <begin position="95"/>
        <end position="98"/>
    </location>
    <ligand>
        <name>5-phospho-alpha-D-ribose 1-diphosphate</name>
        <dbReference type="ChEBI" id="CHEBI:58017"/>
    </ligand>
</feature>
<dbReference type="InterPro" id="IPR035902">
    <property type="entry name" value="Nuc_phospho_transferase"/>
</dbReference>
<dbReference type="EC" id="2.4.2.18" evidence="9"/>
<dbReference type="FunFam" id="3.40.1030.10:FF:000002">
    <property type="entry name" value="Anthranilate phosphoribosyltransferase"/>
    <property type="match status" value="1"/>
</dbReference>
<dbReference type="RefSeq" id="WP_406699775.1">
    <property type="nucleotide sequence ID" value="NZ_CP155447.1"/>
</dbReference>
<comment type="function">
    <text evidence="9">Catalyzes the transfer of the phosphoribosyl group of 5-phosphorylribose-1-pyrophosphate (PRPP) to anthranilate to yield N-(5'-phosphoribosyl)-anthranilate (PRA).</text>
</comment>
<keyword evidence="6 9" id="KW-0057">Aromatic amino acid biosynthesis</keyword>
<evidence type="ECO:0000256" key="2">
    <source>
        <dbReference type="ARBA" id="ARBA00022605"/>
    </source>
</evidence>
<evidence type="ECO:0000256" key="5">
    <source>
        <dbReference type="ARBA" id="ARBA00022822"/>
    </source>
</evidence>